<dbReference type="EMBL" id="ML179170">
    <property type="protein sequence ID" value="THU96710.1"/>
    <property type="molecule type" value="Genomic_DNA"/>
</dbReference>
<keyword evidence="2" id="KW-1185">Reference proteome</keyword>
<name>A0A4S8M3Y3_DENBC</name>
<evidence type="ECO:0000313" key="1">
    <source>
        <dbReference type="EMBL" id="THU96710.1"/>
    </source>
</evidence>
<reference evidence="1 2" key="1">
    <citation type="journal article" date="2019" name="Nat. Ecol. Evol.">
        <title>Megaphylogeny resolves global patterns of mushroom evolution.</title>
        <authorList>
            <person name="Varga T."/>
            <person name="Krizsan K."/>
            <person name="Foldi C."/>
            <person name="Dima B."/>
            <person name="Sanchez-Garcia M."/>
            <person name="Sanchez-Ramirez S."/>
            <person name="Szollosi G.J."/>
            <person name="Szarkandi J.G."/>
            <person name="Papp V."/>
            <person name="Albert L."/>
            <person name="Andreopoulos W."/>
            <person name="Angelini C."/>
            <person name="Antonin V."/>
            <person name="Barry K.W."/>
            <person name="Bougher N.L."/>
            <person name="Buchanan P."/>
            <person name="Buyck B."/>
            <person name="Bense V."/>
            <person name="Catcheside P."/>
            <person name="Chovatia M."/>
            <person name="Cooper J."/>
            <person name="Damon W."/>
            <person name="Desjardin D."/>
            <person name="Finy P."/>
            <person name="Geml J."/>
            <person name="Haridas S."/>
            <person name="Hughes K."/>
            <person name="Justo A."/>
            <person name="Karasinski D."/>
            <person name="Kautmanova I."/>
            <person name="Kiss B."/>
            <person name="Kocsube S."/>
            <person name="Kotiranta H."/>
            <person name="LaButti K.M."/>
            <person name="Lechner B.E."/>
            <person name="Liimatainen K."/>
            <person name="Lipzen A."/>
            <person name="Lukacs Z."/>
            <person name="Mihaltcheva S."/>
            <person name="Morgado L.N."/>
            <person name="Niskanen T."/>
            <person name="Noordeloos M.E."/>
            <person name="Ohm R.A."/>
            <person name="Ortiz-Santana B."/>
            <person name="Ovrebo C."/>
            <person name="Racz N."/>
            <person name="Riley R."/>
            <person name="Savchenko A."/>
            <person name="Shiryaev A."/>
            <person name="Soop K."/>
            <person name="Spirin V."/>
            <person name="Szebenyi C."/>
            <person name="Tomsovsky M."/>
            <person name="Tulloss R.E."/>
            <person name="Uehling J."/>
            <person name="Grigoriev I.V."/>
            <person name="Vagvolgyi C."/>
            <person name="Papp T."/>
            <person name="Martin F.M."/>
            <person name="Miettinen O."/>
            <person name="Hibbett D.S."/>
            <person name="Nagy L.G."/>
        </authorList>
    </citation>
    <scope>NUCLEOTIDE SEQUENCE [LARGE SCALE GENOMIC DNA]</scope>
    <source>
        <strain evidence="1 2">CBS 962.96</strain>
    </source>
</reference>
<gene>
    <name evidence="1" type="ORF">K435DRAFT_87470</name>
</gene>
<protein>
    <submittedName>
        <fullName evidence="1">Uncharacterized protein</fullName>
    </submittedName>
</protein>
<dbReference type="AlphaFoldDB" id="A0A4S8M3Y3"/>
<organism evidence="1 2">
    <name type="scientific">Dendrothele bispora (strain CBS 962.96)</name>
    <dbReference type="NCBI Taxonomy" id="1314807"/>
    <lineage>
        <taxon>Eukaryota</taxon>
        <taxon>Fungi</taxon>
        <taxon>Dikarya</taxon>
        <taxon>Basidiomycota</taxon>
        <taxon>Agaricomycotina</taxon>
        <taxon>Agaricomycetes</taxon>
        <taxon>Agaricomycetidae</taxon>
        <taxon>Agaricales</taxon>
        <taxon>Agaricales incertae sedis</taxon>
        <taxon>Dendrothele</taxon>
    </lineage>
</organism>
<accession>A0A4S8M3Y3</accession>
<dbReference type="Proteomes" id="UP000297245">
    <property type="component" value="Unassembled WGS sequence"/>
</dbReference>
<evidence type="ECO:0000313" key="2">
    <source>
        <dbReference type="Proteomes" id="UP000297245"/>
    </source>
</evidence>
<proteinExistence type="predicted"/>
<sequence length="59" mass="6727">MDQKLKRIKTSNTTNSQVLYAVISFPSPIVPYLRPRSPHSSLSNFPRSLFPLLLLISQQ</sequence>